<comment type="caution">
    <text evidence="2">The sequence shown here is derived from an EMBL/GenBank/DDBJ whole genome shotgun (WGS) entry which is preliminary data.</text>
</comment>
<dbReference type="Proteomes" id="UP000318833">
    <property type="component" value="Unassembled WGS sequence"/>
</dbReference>
<organism evidence="2 3">
    <name type="scientific">Aquimarina algiphila</name>
    <dbReference type="NCBI Taxonomy" id="2047982"/>
    <lineage>
        <taxon>Bacteria</taxon>
        <taxon>Pseudomonadati</taxon>
        <taxon>Bacteroidota</taxon>
        <taxon>Flavobacteriia</taxon>
        <taxon>Flavobacteriales</taxon>
        <taxon>Flavobacteriaceae</taxon>
        <taxon>Aquimarina</taxon>
    </lineage>
</organism>
<proteinExistence type="predicted"/>
<protein>
    <recommendedName>
        <fullName evidence="4">T9SS type A sorting domain-containing protein</fullName>
    </recommendedName>
</protein>
<reference evidence="2 3" key="1">
    <citation type="submission" date="2019-07" db="EMBL/GenBank/DDBJ databases">
        <title>The draft genome sequence of Aquimarina algiphila M91.</title>
        <authorList>
            <person name="Meng X."/>
        </authorList>
    </citation>
    <scope>NUCLEOTIDE SEQUENCE [LARGE SCALE GENOMIC DNA]</scope>
    <source>
        <strain evidence="2 3">M91</strain>
    </source>
</reference>
<dbReference type="OrthoDB" id="1122048at2"/>
<evidence type="ECO:0008006" key="4">
    <source>
        <dbReference type="Google" id="ProtNLM"/>
    </source>
</evidence>
<dbReference type="AlphaFoldDB" id="A0A554VLH9"/>
<name>A0A554VLH9_9FLAO</name>
<evidence type="ECO:0000313" key="3">
    <source>
        <dbReference type="Proteomes" id="UP000318833"/>
    </source>
</evidence>
<evidence type="ECO:0000313" key="2">
    <source>
        <dbReference type="EMBL" id="TSE09019.1"/>
    </source>
</evidence>
<feature type="chain" id="PRO_5021907913" description="T9SS type A sorting domain-containing protein" evidence="1">
    <location>
        <begin position="23"/>
        <end position="197"/>
    </location>
</feature>
<keyword evidence="3" id="KW-1185">Reference proteome</keyword>
<dbReference type="EMBL" id="VLNR01000017">
    <property type="protein sequence ID" value="TSE09019.1"/>
    <property type="molecule type" value="Genomic_DNA"/>
</dbReference>
<accession>A0A554VLH9</accession>
<sequence>MKRVINLSLIVFAVLLSTAVKASDFLSVKIENSSTINVSLTNISKGQKLYLKDYSGTILFNATLDAMPTYKKYFNFRTVENGVYFIETETEFDVRVTPVIKNTKGIALIENSTITIFKPKLLVENTLVKVMVTRTEETPLNISIYDIDGALVFDEKIIGEEGEFIIQRTYNFSEVPSGKYDIHFRLKDRVFIKEVSI</sequence>
<feature type="signal peptide" evidence="1">
    <location>
        <begin position="1"/>
        <end position="22"/>
    </location>
</feature>
<evidence type="ECO:0000256" key="1">
    <source>
        <dbReference type="SAM" id="SignalP"/>
    </source>
</evidence>
<gene>
    <name evidence="2" type="ORF">FOF46_10080</name>
</gene>
<keyword evidence="1" id="KW-0732">Signal</keyword>
<dbReference type="RefSeq" id="WP_143916378.1">
    <property type="nucleotide sequence ID" value="NZ_CANMIK010000018.1"/>
</dbReference>